<dbReference type="InterPro" id="IPR013149">
    <property type="entry name" value="ADH-like_C"/>
</dbReference>
<dbReference type="AlphaFoldDB" id="A0A9P4QWA6"/>
<evidence type="ECO:0000313" key="6">
    <source>
        <dbReference type="Proteomes" id="UP000799444"/>
    </source>
</evidence>
<dbReference type="InterPro" id="IPR011032">
    <property type="entry name" value="GroES-like_sf"/>
</dbReference>
<dbReference type="SUPFAM" id="SSF51735">
    <property type="entry name" value="NAD(P)-binding Rossmann-fold domains"/>
    <property type="match status" value="1"/>
</dbReference>
<dbReference type="Proteomes" id="UP000799444">
    <property type="component" value="Unassembled WGS sequence"/>
</dbReference>
<dbReference type="OrthoDB" id="3509362at2759"/>
<dbReference type="InterPro" id="IPR036291">
    <property type="entry name" value="NAD(P)-bd_dom_sf"/>
</dbReference>
<dbReference type="GO" id="GO:0016651">
    <property type="term" value="F:oxidoreductase activity, acting on NAD(P)H"/>
    <property type="evidence" value="ECO:0007669"/>
    <property type="project" value="InterPro"/>
</dbReference>
<name>A0A9P4QWA6_9PLEO</name>
<comment type="caution">
    <text evidence="5">The sequence shown here is derived from an EMBL/GenBank/DDBJ whole genome shotgun (WGS) entry which is preliminary data.</text>
</comment>
<dbReference type="Pfam" id="PF08240">
    <property type="entry name" value="ADH_N"/>
    <property type="match status" value="1"/>
</dbReference>
<comment type="subunit">
    <text evidence="2">Monomer.</text>
</comment>
<keyword evidence="6" id="KW-1185">Reference proteome</keyword>
<protein>
    <submittedName>
        <fullName evidence="5">GroES-like protein</fullName>
    </submittedName>
</protein>
<reference evidence="5" key="1">
    <citation type="journal article" date="2020" name="Stud. Mycol.">
        <title>101 Dothideomycetes genomes: a test case for predicting lifestyles and emergence of pathogens.</title>
        <authorList>
            <person name="Haridas S."/>
            <person name="Albert R."/>
            <person name="Binder M."/>
            <person name="Bloem J."/>
            <person name="Labutti K."/>
            <person name="Salamov A."/>
            <person name="Andreopoulos B."/>
            <person name="Baker S."/>
            <person name="Barry K."/>
            <person name="Bills G."/>
            <person name="Bluhm B."/>
            <person name="Cannon C."/>
            <person name="Castanera R."/>
            <person name="Culley D."/>
            <person name="Daum C."/>
            <person name="Ezra D."/>
            <person name="Gonzalez J."/>
            <person name="Henrissat B."/>
            <person name="Kuo A."/>
            <person name="Liang C."/>
            <person name="Lipzen A."/>
            <person name="Lutzoni F."/>
            <person name="Magnuson J."/>
            <person name="Mondo S."/>
            <person name="Nolan M."/>
            <person name="Ohm R."/>
            <person name="Pangilinan J."/>
            <person name="Park H.-J."/>
            <person name="Ramirez L."/>
            <person name="Alfaro M."/>
            <person name="Sun H."/>
            <person name="Tritt A."/>
            <person name="Yoshinaga Y."/>
            <person name="Zwiers L.-H."/>
            <person name="Turgeon B."/>
            <person name="Goodwin S."/>
            <person name="Spatafora J."/>
            <person name="Crous P."/>
            <person name="Grigoriev I."/>
        </authorList>
    </citation>
    <scope>NUCLEOTIDE SEQUENCE</scope>
    <source>
        <strain evidence="5">CBS 125425</strain>
    </source>
</reference>
<evidence type="ECO:0000256" key="2">
    <source>
        <dbReference type="ARBA" id="ARBA00011245"/>
    </source>
</evidence>
<sequence>MANRAAFLETEKGEFTVRDTEIGQPGDGEILIKVHAAAIQPADAKVAKMAVMKMEYPTTLGSPVAGTVEAIGTRTTGKVSIGDRVVCGTKIFVHKKAKYGGLQRYCVVDESEIVEIGTTPFPLAVTLASYTPPGALFGSSTLNLHRPSLPPSPLPPSEQGKKILIWGGSSAMGALSISYAKAAGYTVISTCSAHNIPLLQSLGADHVLDHSAADTVQRVRGLLPIAYWFDTVSLKPSISSILNILAPEGGEVIKAHVLLLLPLVMAGVKEEEFPEGVTAGMLRFSTHAEENREWNRWLLAKGGFLERGIKSGAIRGVPPTVVGGLERVGEGIEMVHKGVSGTKVVVEPWA</sequence>
<evidence type="ECO:0000259" key="4">
    <source>
        <dbReference type="SMART" id="SM00829"/>
    </source>
</evidence>
<dbReference type="Pfam" id="PF00107">
    <property type="entry name" value="ADH_zinc_N"/>
    <property type="match status" value="1"/>
</dbReference>
<accession>A0A9P4QWA6</accession>
<dbReference type="SMART" id="SM00829">
    <property type="entry name" value="PKS_ER"/>
    <property type="match status" value="1"/>
</dbReference>
<evidence type="ECO:0000313" key="5">
    <source>
        <dbReference type="EMBL" id="KAF2733869.1"/>
    </source>
</evidence>
<dbReference type="PANTHER" id="PTHR45348:SF2">
    <property type="entry name" value="ZINC-TYPE ALCOHOL DEHYDROGENASE-LIKE PROTEIN C2E1P3.01"/>
    <property type="match status" value="1"/>
</dbReference>
<feature type="domain" description="Enoyl reductase (ER)" evidence="4">
    <location>
        <begin position="13"/>
        <end position="346"/>
    </location>
</feature>
<comment type="similarity">
    <text evidence="1">Belongs to the zinc-containing alcohol dehydrogenase family.</text>
</comment>
<dbReference type="PANTHER" id="PTHR45348">
    <property type="entry name" value="HYPOTHETICAL OXIDOREDUCTASE (EUROFUNG)"/>
    <property type="match status" value="1"/>
</dbReference>
<keyword evidence="3" id="KW-0560">Oxidoreductase</keyword>
<dbReference type="EMBL" id="ML996155">
    <property type="protein sequence ID" value="KAF2733869.1"/>
    <property type="molecule type" value="Genomic_DNA"/>
</dbReference>
<dbReference type="InterPro" id="IPR047122">
    <property type="entry name" value="Trans-enoyl_RdTase-like"/>
</dbReference>
<dbReference type="Gene3D" id="3.90.180.10">
    <property type="entry name" value="Medium-chain alcohol dehydrogenases, catalytic domain"/>
    <property type="match status" value="1"/>
</dbReference>
<dbReference type="InterPro" id="IPR020843">
    <property type="entry name" value="ER"/>
</dbReference>
<dbReference type="SUPFAM" id="SSF50129">
    <property type="entry name" value="GroES-like"/>
    <property type="match status" value="1"/>
</dbReference>
<organism evidence="5 6">
    <name type="scientific">Polyplosphaeria fusca</name>
    <dbReference type="NCBI Taxonomy" id="682080"/>
    <lineage>
        <taxon>Eukaryota</taxon>
        <taxon>Fungi</taxon>
        <taxon>Dikarya</taxon>
        <taxon>Ascomycota</taxon>
        <taxon>Pezizomycotina</taxon>
        <taxon>Dothideomycetes</taxon>
        <taxon>Pleosporomycetidae</taxon>
        <taxon>Pleosporales</taxon>
        <taxon>Tetraplosphaeriaceae</taxon>
        <taxon>Polyplosphaeria</taxon>
    </lineage>
</organism>
<evidence type="ECO:0000256" key="3">
    <source>
        <dbReference type="ARBA" id="ARBA00023002"/>
    </source>
</evidence>
<proteinExistence type="inferred from homology"/>
<dbReference type="InterPro" id="IPR013154">
    <property type="entry name" value="ADH-like_N"/>
</dbReference>
<evidence type="ECO:0000256" key="1">
    <source>
        <dbReference type="ARBA" id="ARBA00008072"/>
    </source>
</evidence>
<gene>
    <name evidence="5" type="ORF">EJ04DRAFT_438213</name>
</gene>
<dbReference type="Gene3D" id="3.40.50.720">
    <property type="entry name" value="NAD(P)-binding Rossmann-like Domain"/>
    <property type="match status" value="1"/>
</dbReference>
<dbReference type="CDD" id="cd08249">
    <property type="entry name" value="enoyl_reductase_like"/>
    <property type="match status" value="1"/>
</dbReference>